<comment type="caution">
    <text evidence="3">The sequence shown here is derived from an EMBL/GenBank/DDBJ whole genome shotgun (WGS) entry which is preliminary data.</text>
</comment>
<dbReference type="InterPro" id="IPR050312">
    <property type="entry name" value="IolE/XylAMocC-like"/>
</dbReference>
<name>A0A7W8DQF3_9BACT</name>
<dbReference type="InterPro" id="IPR013022">
    <property type="entry name" value="Xyl_isomerase-like_TIM-brl"/>
</dbReference>
<proteinExistence type="predicted"/>
<dbReference type="RefSeq" id="WP_184209761.1">
    <property type="nucleotide sequence ID" value="NZ_JACHIF010000005.1"/>
</dbReference>
<dbReference type="InterPro" id="IPR036237">
    <property type="entry name" value="Xyl_isomerase-like_sf"/>
</dbReference>
<dbReference type="AlphaFoldDB" id="A0A7W8DQF3"/>
<dbReference type="InterPro" id="IPR019546">
    <property type="entry name" value="TAT_signal_bac_arc"/>
</dbReference>
<feature type="signal peptide" evidence="1">
    <location>
        <begin position="1"/>
        <end position="27"/>
    </location>
</feature>
<dbReference type="GO" id="GO:0016853">
    <property type="term" value="F:isomerase activity"/>
    <property type="evidence" value="ECO:0007669"/>
    <property type="project" value="UniProtKB-KW"/>
</dbReference>
<protein>
    <submittedName>
        <fullName evidence="3">Sugar phosphate isomerase/epimerase</fullName>
    </submittedName>
</protein>
<reference evidence="3 4" key="1">
    <citation type="submission" date="2020-08" db="EMBL/GenBank/DDBJ databases">
        <title>Genomic Encyclopedia of Type Strains, Phase IV (KMG-IV): sequencing the most valuable type-strain genomes for metagenomic binning, comparative biology and taxonomic classification.</title>
        <authorList>
            <person name="Goeker M."/>
        </authorList>
    </citation>
    <scope>NUCLEOTIDE SEQUENCE [LARGE SCALE GENOMIC DNA]</scope>
    <source>
        <strain evidence="3 4">DSM 12251</strain>
    </source>
</reference>
<keyword evidence="1" id="KW-0732">Signal</keyword>
<evidence type="ECO:0000259" key="2">
    <source>
        <dbReference type="Pfam" id="PF01261"/>
    </source>
</evidence>
<accession>A0A7W8DQF3</accession>
<dbReference type="Proteomes" id="UP000534294">
    <property type="component" value="Unassembled WGS sequence"/>
</dbReference>
<dbReference type="NCBIfam" id="TIGR01409">
    <property type="entry name" value="TAT_signal_seq"/>
    <property type="match status" value="1"/>
</dbReference>
<keyword evidence="3" id="KW-0413">Isomerase</keyword>
<gene>
    <name evidence="3" type="ORF">HNQ64_002681</name>
</gene>
<sequence length="302" mass="33939">MQDRRSFLKNAALIGGSLALSSTPALAAKARPNKLCFFTKHLQGLSYDDIASLAAEMGMDGIEAPIRPKGHVEPEAIETELPKFVEALKKQGLELTIMTSGINEVSAEQHTEKVLRTAAALGVKRYRMNYFKYDLTQPIWPQLQEIKPKIKDLVQLSSELGIQPLFQNHSGKDYVAAPIWDMYSIMREYTPAQFAFVFDIFHATLEGGYSWPMNAKLTEGHWGGVYFKDFQWQGRKAEGCPLGQGQVSPDFAKMVVKNGYSGPISLHVEYLKGDAKNPAVLKEFREAHLRDLKVLKEWMGWS</sequence>
<dbReference type="Gene3D" id="3.20.20.150">
    <property type="entry name" value="Divalent-metal-dependent TIM barrel enzymes"/>
    <property type="match status" value="1"/>
</dbReference>
<dbReference type="InterPro" id="IPR006311">
    <property type="entry name" value="TAT_signal"/>
</dbReference>
<dbReference type="Pfam" id="PF01261">
    <property type="entry name" value="AP_endonuc_2"/>
    <property type="match status" value="1"/>
</dbReference>
<dbReference type="PROSITE" id="PS51318">
    <property type="entry name" value="TAT"/>
    <property type="match status" value="1"/>
</dbReference>
<evidence type="ECO:0000313" key="4">
    <source>
        <dbReference type="Proteomes" id="UP000534294"/>
    </source>
</evidence>
<organism evidence="3 4">
    <name type="scientific">Prosthecobacter dejongeii</name>
    <dbReference type="NCBI Taxonomy" id="48465"/>
    <lineage>
        <taxon>Bacteria</taxon>
        <taxon>Pseudomonadati</taxon>
        <taxon>Verrucomicrobiota</taxon>
        <taxon>Verrucomicrobiia</taxon>
        <taxon>Verrucomicrobiales</taxon>
        <taxon>Verrucomicrobiaceae</taxon>
        <taxon>Prosthecobacter</taxon>
    </lineage>
</organism>
<dbReference type="PANTHER" id="PTHR12110:SF53">
    <property type="entry name" value="BLR5974 PROTEIN"/>
    <property type="match status" value="1"/>
</dbReference>
<keyword evidence="4" id="KW-1185">Reference proteome</keyword>
<dbReference type="PANTHER" id="PTHR12110">
    <property type="entry name" value="HYDROXYPYRUVATE ISOMERASE"/>
    <property type="match status" value="1"/>
</dbReference>
<dbReference type="SUPFAM" id="SSF51658">
    <property type="entry name" value="Xylose isomerase-like"/>
    <property type="match status" value="1"/>
</dbReference>
<evidence type="ECO:0000256" key="1">
    <source>
        <dbReference type="SAM" id="SignalP"/>
    </source>
</evidence>
<evidence type="ECO:0000313" key="3">
    <source>
        <dbReference type="EMBL" id="MBB5038418.1"/>
    </source>
</evidence>
<feature type="chain" id="PRO_5030675475" evidence="1">
    <location>
        <begin position="28"/>
        <end position="302"/>
    </location>
</feature>
<feature type="domain" description="Xylose isomerase-like TIM barrel" evidence="2">
    <location>
        <begin position="53"/>
        <end position="276"/>
    </location>
</feature>
<dbReference type="EMBL" id="JACHIF010000005">
    <property type="protein sequence ID" value="MBB5038418.1"/>
    <property type="molecule type" value="Genomic_DNA"/>
</dbReference>